<dbReference type="Pfam" id="PF26109">
    <property type="entry name" value="WHD_BrxR"/>
    <property type="match status" value="1"/>
</dbReference>
<proteinExistence type="predicted"/>
<evidence type="ECO:0000313" key="4">
    <source>
        <dbReference type="EMBL" id="MBS7825014.1"/>
    </source>
</evidence>
<dbReference type="RefSeq" id="WP_213404140.1">
    <property type="nucleotide sequence ID" value="NZ_JAGIBT010000007.1"/>
</dbReference>
<dbReference type="PROSITE" id="PS52050">
    <property type="entry name" value="WYL"/>
    <property type="match status" value="1"/>
</dbReference>
<dbReference type="Pfam" id="PF13280">
    <property type="entry name" value="WYL"/>
    <property type="match status" value="1"/>
</dbReference>
<dbReference type="InterPro" id="IPR059019">
    <property type="entry name" value="WHD_CapW"/>
</dbReference>
<gene>
    <name evidence="4" type="ORF">J7561_07320</name>
</gene>
<protein>
    <submittedName>
        <fullName evidence="4">WYL domain-containing protein</fullName>
    </submittedName>
</protein>
<comment type="caution">
    <text evidence="4">The sequence shown here is derived from an EMBL/GenBank/DDBJ whole genome shotgun (WGS) entry which is preliminary data.</text>
</comment>
<dbReference type="EMBL" id="JAGIBU010000006">
    <property type="protein sequence ID" value="MBS7825014.1"/>
    <property type="molecule type" value="Genomic_DNA"/>
</dbReference>
<dbReference type="InterPro" id="IPR059020">
    <property type="entry name" value="CapW_CTD"/>
</dbReference>
<sequence>MNTSLTLFHRLSDRSRFVEFCLKYKGVVSRADLMEKFSLSEASATRAIKAYLDESIEKSSKNEPNALFNKTTKVNDISENFESLFNLSEEEVFHWLQLENQPNSNEYLISSFNKLNLPYEDEFAPIVRSIVQNKCIQIIYLSISSGEAKERTVVPHAIFSDGLRLYIRVFDRIRKKFLDLASARIVKAIELNEKPKKDETRENDYLWNDYIELNLIAHPKLPTEVQEVIKFEYKMIRDRLKIMTRKSTINYFLRVWNIDCSDDASLDTKVYHLKLENIASLSELLSPIAPGYR</sequence>
<dbReference type="PIRSF" id="PIRSF015558">
    <property type="entry name" value="Txn_reg_DeoR_prd"/>
    <property type="match status" value="1"/>
</dbReference>
<name>A0AB35BXK1_9GAMM</name>
<evidence type="ECO:0000259" key="2">
    <source>
        <dbReference type="Pfam" id="PF26107"/>
    </source>
</evidence>
<dbReference type="InterPro" id="IPR026881">
    <property type="entry name" value="WYL_dom"/>
</dbReference>
<feature type="domain" description="DNA-binding transcriptional repressor CapW winged helix-turn-helix" evidence="3">
    <location>
        <begin position="12"/>
        <end position="96"/>
    </location>
</feature>
<feature type="domain" description="WYL" evidence="1">
    <location>
        <begin position="123"/>
        <end position="186"/>
    </location>
</feature>
<dbReference type="InterPro" id="IPR016634">
    <property type="entry name" value="CapW-like"/>
</dbReference>
<organism evidence="4 5">
    <name type="scientific">Wohlfahrtiimonas chitiniclastica</name>
    <dbReference type="NCBI Taxonomy" id="400946"/>
    <lineage>
        <taxon>Bacteria</taxon>
        <taxon>Pseudomonadati</taxon>
        <taxon>Pseudomonadota</taxon>
        <taxon>Gammaproteobacteria</taxon>
        <taxon>Cardiobacteriales</taxon>
        <taxon>Ignatzschineriaceae</taxon>
        <taxon>Wohlfahrtiimonas</taxon>
    </lineage>
</organism>
<feature type="domain" description="DNA-binding transcriptional repressor CapW C-terminal dimerisation" evidence="2">
    <location>
        <begin position="211"/>
        <end position="279"/>
    </location>
</feature>
<dbReference type="AlphaFoldDB" id="A0AB35BXK1"/>
<evidence type="ECO:0000259" key="3">
    <source>
        <dbReference type="Pfam" id="PF26109"/>
    </source>
</evidence>
<accession>A0AB35BXK1</accession>
<reference evidence="4" key="1">
    <citation type="submission" date="2021-03" db="EMBL/GenBank/DDBJ databases">
        <title>Identification and antibiotic profiling of Wohlfahrtiimonas chitiniclastica, an underestimated human pathogen.</title>
        <authorList>
            <person name="Kopf A."/>
            <person name="Bunk B."/>
            <person name="Coldewey S."/>
            <person name="Gunzer F."/>
            <person name="Riedel T."/>
            <person name="Schroettner P."/>
        </authorList>
    </citation>
    <scope>NUCLEOTIDE SEQUENCE</scope>
    <source>
        <strain evidence="4">DSM 100917</strain>
    </source>
</reference>
<evidence type="ECO:0000259" key="1">
    <source>
        <dbReference type="Pfam" id="PF13280"/>
    </source>
</evidence>
<evidence type="ECO:0000313" key="5">
    <source>
        <dbReference type="Proteomes" id="UP000680020"/>
    </source>
</evidence>
<dbReference type="Proteomes" id="UP000680020">
    <property type="component" value="Unassembled WGS sequence"/>
</dbReference>
<dbReference type="Pfam" id="PF26107">
    <property type="entry name" value="BrxR_CTD"/>
    <property type="match status" value="1"/>
</dbReference>